<feature type="transmembrane region" description="Helical" evidence="1">
    <location>
        <begin position="74"/>
        <end position="102"/>
    </location>
</feature>
<keyword evidence="1" id="KW-1133">Transmembrane helix</keyword>
<feature type="transmembrane region" description="Helical" evidence="1">
    <location>
        <begin position="21"/>
        <end position="39"/>
    </location>
</feature>
<evidence type="ECO:0000259" key="2">
    <source>
        <dbReference type="PROSITE" id="PS51704"/>
    </source>
</evidence>
<dbReference type="PROSITE" id="PS51704">
    <property type="entry name" value="GP_PDE"/>
    <property type="match status" value="1"/>
</dbReference>
<dbReference type="InterPro" id="IPR018476">
    <property type="entry name" value="GlyceroP-diester-Pdiesterase_M"/>
</dbReference>
<dbReference type="GeneID" id="85015747"/>
<dbReference type="Pfam" id="PF10110">
    <property type="entry name" value="GPDPase_memb"/>
    <property type="match status" value="1"/>
</dbReference>
<keyword evidence="1" id="KW-0812">Transmembrane</keyword>
<reference evidence="3 4" key="1">
    <citation type="submission" date="2020-08" db="EMBL/GenBank/DDBJ databases">
        <title>Genomic Encyclopedia of Type Strains, Phase IV (KMG-IV): sequencing the most valuable type-strain genomes for metagenomic binning, comparative biology and taxonomic classification.</title>
        <authorList>
            <person name="Goeker M."/>
        </authorList>
    </citation>
    <scope>NUCLEOTIDE SEQUENCE [LARGE SCALE GENOMIC DNA]</scope>
    <source>
        <strain evidence="3 4">DSM 17245</strain>
    </source>
</reference>
<dbReference type="PANTHER" id="PTHR46211:SF8">
    <property type="entry name" value="PHOSPHODIESTERASE"/>
    <property type="match status" value="1"/>
</dbReference>
<dbReference type="Pfam" id="PF03009">
    <property type="entry name" value="GDPD"/>
    <property type="match status" value="1"/>
</dbReference>
<dbReference type="GO" id="GO:0006629">
    <property type="term" value="P:lipid metabolic process"/>
    <property type="evidence" value="ECO:0007669"/>
    <property type="project" value="InterPro"/>
</dbReference>
<dbReference type="PANTHER" id="PTHR46211">
    <property type="entry name" value="GLYCEROPHOSPHORYL DIESTER PHOSPHODIESTERASE"/>
    <property type="match status" value="1"/>
</dbReference>
<proteinExistence type="predicted"/>
<dbReference type="Gene3D" id="3.20.20.190">
    <property type="entry name" value="Phosphatidylinositol (PI) phosphodiesterase"/>
    <property type="match status" value="1"/>
</dbReference>
<dbReference type="SUPFAM" id="SSF51695">
    <property type="entry name" value="PLC-like phosphodiesterases"/>
    <property type="match status" value="1"/>
</dbReference>
<comment type="caution">
    <text evidence="3">The sequence shown here is derived from an EMBL/GenBank/DDBJ whole genome shotgun (WGS) entry which is preliminary data.</text>
</comment>
<dbReference type="InterPro" id="IPR030395">
    <property type="entry name" value="GP_PDE_dom"/>
</dbReference>
<evidence type="ECO:0000313" key="4">
    <source>
        <dbReference type="Proteomes" id="UP000522163"/>
    </source>
</evidence>
<feature type="transmembrane region" description="Helical" evidence="1">
    <location>
        <begin position="313"/>
        <end position="333"/>
    </location>
</feature>
<evidence type="ECO:0000313" key="3">
    <source>
        <dbReference type="EMBL" id="MBB6042240.1"/>
    </source>
</evidence>
<evidence type="ECO:0000256" key="1">
    <source>
        <dbReference type="SAM" id="Phobius"/>
    </source>
</evidence>
<keyword evidence="3" id="KW-0378">Hydrolase</keyword>
<dbReference type="EC" id="3.1.4.46" evidence="3"/>
<feature type="transmembrane region" description="Helical" evidence="1">
    <location>
        <begin position="123"/>
        <end position="147"/>
    </location>
</feature>
<dbReference type="CDD" id="cd08579">
    <property type="entry name" value="GDPD_memb_like"/>
    <property type="match status" value="1"/>
</dbReference>
<feature type="transmembrane region" description="Helical" evidence="1">
    <location>
        <begin position="173"/>
        <end position="198"/>
    </location>
</feature>
<keyword evidence="1" id="KW-0472">Membrane</keyword>
<dbReference type="RefSeq" id="WP_183684726.1">
    <property type="nucleotide sequence ID" value="NZ_JACHHH010000013.1"/>
</dbReference>
<dbReference type="InterPro" id="IPR017946">
    <property type="entry name" value="PLC-like_Pdiesterase_TIM-brl"/>
</dbReference>
<organism evidence="3 4">
    <name type="scientific">Oribacterium sinus</name>
    <dbReference type="NCBI Taxonomy" id="237576"/>
    <lineage>
        <taxon>Bacteria</taxon>
        <taxon>Bacillati</taxon>
        <taxon>Bacillota</taxon>
        <taxon>Clostridia</taxon>
        <taxon>Lachnospirales</taxon>
        <taxon>Lachnospiraceae</taxon>
        <taxon>Oribacterium</taxon>
    </lineage>
</organism>
<dbReference type="GO" id="GO:0008889">
    <property type="term" value="F:glycerophosphodiester phosphodiesterase activity"/>
    <property type="evidence" value="ECO:0007669"/>
    <property type="project" value="UniProtKB-EC"/>
</dbReference>
<feature type="transmembrane region" description="Helical" evidence="1">
    <location>
        <begin position="258"/>
        <end position="277"/>
    </location>
</feature>
<dbReference type="Proteomes" id="UP000522163">
    <property type="component" value="Unassembled WGS sequence"/>
</dbReference>
<feature type="transmembrane region" description="Helical" evidence="1">
    <location>
        <begin position="219"/>
        <end position="246"/>
    </location>
</feature>
<name>A0A7W9SIW6_9FIRM</name>
<dbReference type="AlphaFoldDB" id="A0A7W9SIW6"/>
<dbReference type="EMBL" id="JACHHH010000013">
    <property type="protein sequence ID" value="MBB6042240.1"/>
    <property type="molecule type" value="Genomic_DNA"/>
</dbReference>
<feature type="domain" description="GP-PDE" evidence="2">
    <location>
        <begin position="340"/>
        <end position="568"/>
    </location>
</feature>
<sequence length="586" mass="67215">MEKKEGMWKQVFGTLTFCNRHKFLFLSTAIFLQIATFVGKELLQMLFRLALVLVDLPNVDQYNIRYFFTSPRSLFMVLLFAFLLAFFFYVEVFTLVQVILAAKEGVRISYRKILRTSLIRLRDFSYGNVLLFLLYILCTVPVAGFILSSSLTDSFHIPDFITEEVGKTVGGHIALFLLFFFFMYLNMRLVYTVPLMGLKAQKFNKSVRESFAYTKKGGIKLFLTLFLYEFLLSLLAALLLYLAAFLFTRLDPKGELGIFHFLFFLLFRFTRFFFGILSKIGFLSLLVNTLPVEGSEGENAFLAEEQKYSKTTVFLLLALFVFHSTIALMDYMGREVNTDAKIIAHRGLVSTGVENTIESLEGAKAAGADMVELDIQLTKDREFVVMHDVDLSRLTGIEKKVYDCTLSELTAMTVHQGEFSGKIPSLREFVQRAKELNMPLLIEIKPHGKEPENFSEILLEKLEEYGVEKTNPLMSLDISLMEGIEETAPEWKTGVVIPVQFGDFATENVDFYAIEDSSYNGYLMGEVQDMGKEIYVWTINEEDKIIKYLQSPVDGMITDDPEDVFKLRKDMLEDRSYYGMYERMAG</sequence>
<protein>
    <submittedName>
        <fullName evidence="3">Glycerophosphoryl diester phosphodiesterase</fullName>
        <ecNumber evidence="3">3.1.4.46</ecNumber>
    </submittedName>
</protein>
<accession>A0A7W9SIW6</accession>
<gene>
    <name evidence="3" type="ORF">HNQ46_002236</name>
</gene>